<reference evidence="1 2" key="1">
    <citation type="submission" date="2014-04" db="EMBL/GenBank/DDBJ databases">
        <title>Draft Genome Sequence of Synergistes jonesii.</title>
        <authorList>
            <person name="Coil D.A."/>
            <person name="Eisen J.A."/>
            <person name="Holland-Moritz H.E."/>
        </authorList>
    </citation>
    <scope>NUCLEOTIDE SEQUENCE [LARGE SCALE GENOMIC DNA]</scope>
    <source>
        <strain evidence="1 2">78-1</strain>
    </source>
</reference>
<accession>A0A073J325</accession>
<name>A0A073J325_9BACT</name>
<evidence type="ECO:0000313" key="1">
    <source>
        <dbReference type="EMBL" id="KEJ92107.1"/>
    </source>
</evidence>
<keyword evidence="2" id="KW-1185">Reference proteome</keyword>
<dbReference type="EMBL" id="JMKI01000035">
    <property type="protein sequence ID" value="KEJ92107.1"/>
    <property type="molecule type" value="Genomic_DNA"/>
</dbReference>
<dbReference type="Proteomes" id="UP000027665">
    <property type="component" value="Unassembled WGS sequence"/>
</dbReference>
<dbReference type="STRING" id="2754.EH55_05635"/>
<gene>
    <name evidence="1" type="ORF">EH55_05635</name>
</gene>
<sequence length="62" mass="7261">MRCFGTFRILRAESVAGELIFVNYHIILSSRRDREEPATMDFARYIDAIYARAAGEIRFINF</sequence>
<organism evidence="1 2">
    <name type="scientific">Synergistes jonesii</name>
    <dbReference type="NCBI Taxonomy" id="2754"/>
    <lineage>
        <taxon>Bacteria</taxon>
        <taxon>Thermotogati</taxon>
        <taxon>Synergistota</taxon>
        <taxon>Synergistia</taxon>
        <taxon>Synergistales</taxon>
        <taxon>Synergistaceae</taxon>
        <taxon>Synergistes</taxon>
    </lineage>
</organism>
<proteinExistence type="predicted"/>
<comment type="caution">
    <text evidence="1">The sequence shown here is derived from an EMBL/GenBank/DDBJ whole genome shotgun (WGS) entry which is preliminary data.</text>
</comment>
<evidence type="ECO:0000313" key="2">
    <source>
        <dbReference type="Proteomes" id="UP000027665"/>
    </source>
</evidence>
<dbReference type="AlphaFoldDB" id="A0A073J325"/>
<protein>
    <submittedName>
        <fullName evidence="1">Uncharacterized protein</fullName>
    </submittedName>
</protein>